<comment type="catalytic activity">
    <reaction evidence="5">
        <text>uridine(2552) in 23S rRNA + S-adenosyl-L-methionine = 2'-O-methyluridine(2552) in 23S rRNA + S-adenosyl-L-homocysteine + H(+)</text>
        <dbReference type="Rhea" id="RHEA:42720"/>
        <dbReference type="Rhea" id="RHEA-COMP:10202"/>
        <dbReference type="Rhea" id="RHEA-COMP:10203"/>
        <dbReference type="ChEBI" id="CHEBI:15378"/>
        <dbReference type="ChEBI" id="CHEBI:57856"/>
        <dbReference type="ChEBI" id="CHEBI:59789"/>
        <dbReference type="ChEBI" id="CHEBI:65315"/>
        <dbReference type="ChEBI" id="CHEBI:74478"/>
        <dbReference type="EC" id="2.1.1.166"/>
    </reaction>
</comment>
<feature type="binding site" evidence="5">
    <location>
        <position position="117"/>
    </location>
    <ligand>
        <name>S-adenosyl-L-methionine</name>
        <dbReference type="ChEBI" id="CHEBI:59789"/>
    </ligand>
</feature>
<keyword evidence="2 5" id="KW-0489">Methyltransferase</keyword>
<sequence length="213" mass="23538">MGMPKKDSVLGDYYYRAARREGYRSRSALKLKEIAQKYHILRRGSSVADLGAAPGGWLQVEREFVGSEGLVIGIDISPIRPLPFENVKLIQGDIASPETREKIYSIAGRKLDVIVSDLAPKFTGVHDVDHSRQIGLALMALESAKMMLKRNGSMIIKVLMGSEFKSFQNETMRLFRNVRICKPAASRDTSSEVYLVCTGFKGESTPPSPSEAA</sequence>
<evidence type="ECO:0000259" key="7">
    <source>
        <dbReference type="Pfam" id="PF01728"/>
    </source>
</evidence>
<dbReference type="InterPro" id="IPR050082">
    <property type="entry name" value="RNA_methyltr_RlmE"/>
</dbReference>
<comment type="function">
    <text evidence="5">Specifically methylates the uridine in position 2552 of 23S rRNA at the 2'-O position of the ribose in the fully assembled 50S ribosomal subunit.</text>
</comment>
<keyword evidence="5" id="KW-0963">Cytoplasm</keyword>
<dbReference type="EC" id="2.1.1.166" evidence="5"/>
<evidence type="ECO:0000256" key="5">
    <source>
        <dbReference type="HAMAP-Rule" id="MF_01547"/>
    </source>
</evidence>
<dbReference type="GO" id="GO:0005737">
    <property type="term" value="C:cytoplasm"/>
    <property type="evidence" value="ECO:0007669"/>
    <property type="project" value="UniProtKB-SubCell"/>
</dbReference>
<feature type="active site" description="Proton acceptor" evidence="5 6">
    <location>
        <position position="157"/>
    </location>
</feature>
<dbReference type="PANTHER" id="PTHR10920:SF18">
    <property type="entry name" value="RRNA METHYLTRANSFERASE 2, MITOCHONDRIAL"/>
    <property type="match status" value="1"/>
</dbReference>
<comment type="caution">
    <text evidence="8">The sequence shown here is derived from an EMBL/GenBank/DDBJ whole genome shotgun (WGS) entry which is preliminary data.</text>
</comment>
<dbReference type="PIRSF" id="PIRSF005461">
    <property type="entry name" value="23S_rRNA_mtase"/>
    <property type="match status" value="1"/>
</dbReference>
<feature type="binding site" evidence="5">
    <location>
        <position position="93"/>
    </location>
    <ligand>
        <name>S-adenosyl-L-methionine</name>
        <dbReference type="ChEBI" id="CHEBI:59789"/>
    </ligand>
</feature>
<reference evidence="8" key="1">
    <citation type="journal article" date="2020" name="mSystems">
        <title>Genome- and Community-Level Interaction Insights into Carbon Utilization and Element Cycling Functions of Hydrothermarchaeota in Hydrothermal Sediment.</title>
        <authorList>
            <person name="Zhou Z."/>
            <person name="Liu Y."/>
            <person name="Xu W."/>
            <person name="Pan J."/>
            <person name="Luo Z.H."/>
            <person name="Li M."/>
        </authorList>
    </citation>
    <scope>NUCLEOTIDE SEQUENCE [LARGE SCALE GENOMIC DNA]</scope>
    <source>
        <strain evidence="8">SpSt-468</strain>
    </source>
</reference>
<dbReference type="SUPFAM" id="SSF53335">
    <property type="entry name" value="S-adenosyl-L-methionine-dependent methyltransferases"/>
    <property type="match status" value="1"/>
</dbReference>
<keyword evidence="3 5" id="KW-0808">Transferase</keyword>
<dbReference type="EMBL" id="DSTX01000012">
    <property type="protein sequence ID" value="HFK21052.1"/>
    <property type="molecule type" value="Genomic_DNA"/>
</dbReference>
<evidence type="ECO:0000313" key="8">
    <source>
        <dbReference type="EMBL" id="HFK21052.1"/>
    </source>
</evidence>
<organism evidence="8">
    <name type="scientific">Candidatus Methanomethylicus mesodigestus</name>
    <dbReference type="NCBI Taxonomy" id="1867258"/>
    <lineage>
        <taxon>Archaea</taxon>
        <taxon>Thermoproteota</taxon>
        <taxon>Methanosuratincolia</taxon>
        <taxon>Candidatus Methanomethylicales</taxon>
        <taxon>Candidatus Methanomethylicaceae</taxon>
        <taxon>Candidatus Methanomethylicus</taxon>
    </lineage>
</organism>
<name>A0A7C3ITJ5_9CREN</name>
<evidence type="ECO:0000256" key="1">
    <source>
        <dbReference type="ARBA" id="ARBA00022552"/>
    </source>
</evidence>
<keyword evidence="4 5" id="KW-0949">S-adenosyl-L-methionine</keyword>
<evidence type="ECO:0000256" key="2">
    <source>
        <dbReference type="ARBA" id="ARBA00022603"/>
    </source>
</evidence>
<keyword evidence="1 5" id="KW-0698">rRNA processing</keyword>
<gene>
    <name evidence="5" type="primary">rlmE</name>
    <name evidence="8" type="ORF">ENS19_07260</name>
</gene>
<dbReference type="PANTHER" id="PTHR10920">
    <property type="entry name" value="RIBOSOMAL RNA METHYLTRANSFERASE"/>
    <property type="match status" value="1"/>
</dbReference>
<feature type="binding site" evidence="5">
    <location>
        <position position="55"/>
    </location>
    <ligand>
        <name>S-adenosyl-L-methionine</name>
        <dbReference type="ChEBI" id="CHEBI:59789"/>
    </ligand>
</feature>
<accession>A0A7C3ITJ5</accession>
<dbReference type="InterPro" id="IPR002877">
    <property type="entry name" value="RNA_MeTrfase_FtsJ_dom"/>
</dbReference>
<dbReference type="InterPro" id="IPR015507">
    <property type="entry name" value="rRNA-MeTfrase_E"/>
</dbReference>
<comment type="similarity">
    <text evidence="5">Belongs to the class I-like SAM-binding methyltransferase superfamily. RNA methyltransferase RlmE family.</text>
</comment>
<evidence type="ECO:0000256" key="6">
    <source>
        <dbReference type="PIRSR" id="PIRSR005461-1"/>
    </source>
</evidence>
<dbReference type="GO" id="GO:0008650">
    <property type="term" value="F:rRNA (uridine-2'-O-)-methyltransferase activity"/>
    <property type="evidence" value="ECO:0007669"/>
    <property type="project" value="UniProtKB-UniRule"/>
</dbReference>
<comment type="subcellular location">
    <subcellularLocation>
        <location evidence="5">Cytoplasm</location>
    </subcellularLocation>
</comment>
<dbReference type="HAMAP" id="MF_01547">
    <property type="entry name" value="RNA_methyltr_E"/>
    <property type="match status" value="1"/>
</dbReference>
<dbReference type="Gene3D" id="3.40.50.150">
    <property type="entry name" value="Vaccinia Virus protein VP39"/>
    <property type="match status" value="1"/>
</dbReference>
<feature type="domain" description="Ribosomal RNA methyltransferase FtsJ" evidence="7">
    <location>
        <begin position="23"/>
        <end position="200"/>
    </location>
</feature>
<feature type="binding site" evidence="5">
    <location>
        <position position="75"/>
    </location>
    <ligand>
        <name>S-adenosyl-L-methionine</name>
        <dbReference type="ChEBI" id="CHEBI:59789"/>
    </ligand>
</feature>
<evidence type="ECO:0000256" key="3">
    <source>
        <dbReference type="ARBA" id="ARBA00022679"/>
    </source>
</evidence>
<evidence type="ECO:0000256" key="4">
    <source>
        <dbReference type="ARBA" id="ARBA00022691"/>
    </source>
</evidence>
<proteinExistence type="inferred from homology"/>
<dbReference type="Pfam" id="PF01728">
    <property type="entry name" value="FtsJ"/>
    <property type="match status" value="1"/>
</dbReference>
<dbReference type="InterPro" id="IPR029063">
    <property type="entry name" value="SAM-dependent_MTases_sf"/>
</dbReference>
<dbReference type="AlphaFoldDB" id="A0A7C3ITJ5"/>
<protein>
    <recommendedName>
        <fullName evidence="5">Ribosomal RNA large subunit methyltransferase E</fullName>
        <ecNumber evidence="5">2.1.1.166</ecNumber>
    </recommendedName>
    <alternativeName>
        <fullName evidence="5">23S rRNA Um2552 methyltransferase</fullName>
    </alternativeName>
    <alternativeName>
        <fullName evidence="5">rRNA (uridine-2'-O-)-methyltransferase</fullName>
    </alternativeName>
</protein>
<feature type="binding site" evidence="5">
    <location>
        <position position="57"/>
    </location>
    <ligand>
        <name>S-adenosyl-L-methionine</name>
        <dbReference type="ChEBI" id="CHEBI:59789"/>
    </ligand>
</feature>